<reference evidence="2" key="1">
    <citation type="submission" date="2017-11" db="EMBL/GenBank/DDBJ databases">
        <title>Otitis media/interna in a cat caused by the recently described species Corynebacterium provencense.</title>
        <authorList>
            <person name="Kittl S."/>
            <person name="Brodard I."/>
            <person name="Rychener L."/>
            <person name="Jores J."/>
            <person name="Roosje P."/>
            <person name="Gobeli Brawand S."/>
        </authorList>
    </citation>
    <scope>NUCLEOTIDE SEQUENCE [LARGE SCALE GENOMIC DNA]</scope>
    <source>
        <strain evidence="2">17KM38</strain>
    </source>
</reference>
<dbReference type="SUPFAM" id="SSF54637">
    <property type="entry name" value="Thioesterase/thiol ester dehydrase-isomerase"/>
    <property type="match status" value="1"/>
</dbReference>
<dbReference type="Proteomes" id="UP000247696">
    <property type="component" value="Chromosome"/>
</dbReference>
<evidence type="ECO:0000313" key="1">
    <source>
        <dbReference type="EMBL" id="AWT25733.1"/>
    </source>
</evidence>
<dbReference type="KEGG" id="cpre:Csp1_09270"/>
<proteinExistence type="predicted"/>
<gene>
    <name evidence="1" type="ORF">Csp1_09270</name>
</gene>
<dbReference type="Gene3D" id="3.10.129.10">
    <property type="entry name" value="Hotdog Thioesterase"/>
    <property type="match status" value="1"/>
</dbReference>
<evidence type="ECO:0008006" key="3">
    <source>
        <dbReference type="Google" id="ProtNLM"/>
    </source>
</evidence>
<dbReference type="Pfam" id="PF14539">
    <property type="entry name" value="DUF4442"/>
    <property type="match status" value="1"/>
</dbReference>
<accession>A0A2Z3YWE8</accession>
<evidence type="ECO:0000313" key="2">
    <source>
        <dbReference type="Proteomes" id="UP000247696"/>
    </source>
</evidence>
<dbReference type="InterPro" id="IPR029069">
    <property type="entry name" value="HotDog_dom_sf"/>
</dbReference>
<sequence length="204" mass="22573">MPGGGLCRVEAVDAVEPRSLTEVPRRPSPVKYSCSMLKPSPRQLKFLLGLFPPYVGSGIRLRHIAPDGSRVVTTHRPRRINANLVGTAFGGTIQTMTDGFYLYMGLVRLGASYNVWDVESHVTFLKPGRGTITADMRTDDATFELIREKTADGSKYLHWFTTDITDVDGDVVATVRSRVYFRLKQRYRTGTSPSRPDSCGQGSG</sequence>
<dbReference type="InterPro" id="IPR027961">
    <property type="entry name" value="DUF4442"/>
</dbReference>
<dbReference type="STRING" id="1737425.GCA_900049755_00361"/>
<dbReference type="EMBL" id="CP024988">
    <property type="protein sequence ID" value="AWT25733.1"/>
    <property type="molecule type" value="Genomic_DNA"/>
</dbReference>
<dbReference type="AlphaFoldDB" id="A0A2Z3YWE8"/>
<protein>
    <recommendedName>
        <fullName evidence="3">DUF4442 domain-containing protein</fullName>
    </recommendedName>
</protein>
<name>A0A2Z3YWE8_9CORY</name>
<keyword evidence="2" id="KW-1185">Reference proteome</keyword>
<organism evidence="1 2">
    <name type="scientific">Corynebacterium provencense</name>
    <dbReference type="NCBI Taxonomy" id="1737425"/>
    <lineage>
        <taxon>Bacteria</taxon>
        <taxon>Bacillati</taxon>
        <taxon>Actinomycetota</taxon>
        <taxon>Actinomycetes</taxon>
        <taxon>Mycobacteriales</taxon>
        <taxon>Corynebacteriaceae</taxon>
        <taxon>Corynebacterium</taxon>
    </lineage>
</organism>